<gene>
    <name evidence="6" type="ORF">HBA54_06665</name>
</gene>
<evidence type="ECO:0000256" key="3">
    <source>
        <dbReference type="ARBA" id="ARBA00011881"/>
    </source>
</evidence>
<dbReference type="PANTHER" id="PTHR48097">
    <property type="entry name" value="L-THREONINE ALDOLASE-RELATED"/>
    <property type="match status" value="1"/>
</dbReference>
<keyword evidence="4" id="KW-0663">Pyridoxal phosphate</keyword>
<evidence type="ECO:0000256" key="2">
    <source>
        <dbReference type="ARBA" id="ARBA00006966"/>
    </source>
</evidence>
<dbReference type="Gene3D" id="3.90.1150.10">
    <property type="entry name" value="Aspartate Aminotransferase, domain 1"/>
    <property type="match status" value="1"/>
</dbReference>
<organism evidence="6 7">
    <name type="scientific">Pelagibius litoralis</name>
    <dbReference type="NCBI Taxonomy" id="374515"/>
    <lineage>
        <taxon>Bacteria</taxon>
        <taxon>Pseudomonadati</taxon>
        <taxon>Pseudomonadota</taxon>
        <taxon>Alphaproteobacteria</taxon>
        <taxon>Rhodospirillales</taxon>
        <taxon>Rhodovibrionaceae</taxon>
        <taxon>Pelagibius</taxon>
    </lineage>
</organism>
<accession>A0A967EVS3</accession>
<dbReference type="InterPro" id="IPR015421">
    <property type="entry name" value="PyrdxlP-dep_Trfase_major"/>
</dbReference>
<dbReference type="Gene3D" id="3.40.640.10">
    <property type="entry name" value="Type I PLP-dependent aspartate aminotransferase-like (Major domain)"/>
    <property type="match status" value="1"/>
</dbReference>
<evidence type="ECO:0000259" key="5">
    <source>
        <dbReference type="Pfam" id="PF01212"/>
    </source>
</evidence>
<evidence type="ECO:0000256" key="4">
    <source>
        <dbReference type="ARBA" id="ARBA00022898"/>
    </source>
</evidence>
<dbReference type="GO" id="GO:0006567">
    <property type="term" value="P:L-threonine catabolic process"/>
    <property type="evidence" value="ECO:0007669"/>
    <property type="project" value="TreeGrafter"/>
</dbReference>
<dbReference type="EMBL" id="JAAQPH010000004">
    <property type="protein sequence ID" value="NIA68269.1"/>
    <property type="molecule type" value="Genomic_DNA"/>
</dbReference>
<dbReference type="Proteomes" id="UP000761264">
    <property type="component" value="Unassembled WGS sequence"/>
</dbReference>
<dbReference type="Pfam" id="PF01212">
    <property type="entry name" value="Beta_elim_lyase"/>
    <property type="match status" value="1"/>
</dbReference>
<comment type="caution">
    <text evidence="6">The sequence shown here is derived from an EMBL/GenBank/DDBJ whole genome shotgun (WGS) entry which is preliminary data.</text>
</comment>
<protein>
    <submittedName>
        <fullName evidence="6">Threonine aldolase</fullName>
    </submittedName>
</protein>
<dbReference type="PANTHER" id="PTHR48097:SF9">
    <property type="entry name" value="L-THREONINE ALDOLASE"/>
    <property type="match status" value="1"/>
</dbReference>
<reference evidence="6" key="1">
    <citation type="submission" date="2020-03" db="EMBL/GenBank/DDBJ databases">
        <title>Genome of Pelagibius litoralis DSM 21314T.</title>
        <authorList>
            <person name="Wang G."/>
        </authorList>
    </citation>
    <scope>NUCLEOTIDE SEQUENCE</scope>
    <source>
        <strain evidence="6">DSM 21314</strain>
    </source>
</reference>
<comment type="subunit">
    <text evidence="3">Homotetramer.</text>
</comment>
<keyword evidence="7" id="KW-1185">Reference proteome</keyword>
<comment type="cofactor">
    <cofactor evidence="1">
        <name>pyridoxal 5'-phosphate</name>
        <dbReference type="ChEBI" id="CHEBI:597326"/>
    </cofactor>
</comment>
<comment type="similarity">
    <text evidence="2">Belongs to the threonine aldolase family.</text>
</comment>
<dbReference type="InterPro" id="IPR015422">
    <property type="entry name" value="PyrdxlP-dep_Trfase_small"/>
</dbReference>
<evidence type="ECO:0000313" key="7">
    <source>
        <dbReference type="Proteomes" id="UP000761264"/>
    </source>
</evidence>
<dbReference type="InterPro" id="IPR015424">
    <property type="entry name" value="PyrdxlP-dep_Trfase"/>
</dbReference>
<dbReference type="GO" id="GO:0005829">
    <property type="term" value="C:cytosol"/>
    <property type="evidence" value="ECO:0007669"/>
    <property type="project" value="TreeGrafter"/>
</dbReference>
<dbReference type="SUPFAM" id="SSF53383">
    <property type="entry name" value="PLP-dependent transferases"/>
    <property type="match status" value="1"/>
</dbReference>
<evidence type="ECO:0000256" key="1">
    <source>
        <dbReference type="ARBA" id="ARBA00001933"/>
    </source>
</evidence>
<dbReference type="GO" id="GO:0006545">
    <property type="term" value="P:glycine biosynthetic process"/>
    <property type="evidence" value="ECO:0007669"/>
    <property type="project" value="TreeGrafter"/>
</dbReference>
<dbReference type="InterPro" id="IPR001597">
    <property type="entry name" value="ArAA_b-elim_lyase/Thr_aldolase"/>
</dbReference>
<feature type="domain" description="Aromatic amino acid beta-eliminating lyase/threonine aldolase" evidence="5">
    <location>
        <begin position="42"/>
        <end position="298"/>
    </location>
</feature>
<dbReference type="AlphaFoldDB" id="A0A967EVS3"/>
<dbReference type="RefSeq" id="WP_167222685.1">
    <property type="nucleotide sequence ID" value="NZ_JAAQPH010000004.1"/>
</dbReference>
<proteinExistence type="inferred from homology"/>
<evidence type="ECO:0000313" key="6">
    <source>
        <dbReference type="EMBL" id="NIA68269.1"/>
    </source>
</evidence>
<sequence>MDTLRDKESLRRSCSRFLSHDSPVNPRRALAELADFLPEEAEADFYGSGKLIEDFEQRIAEILGKPAAVFGPSGKMLQNAALRVWADRQRCPTVALHPQCHIFAEESEAYQRIFGLQAATLGAPDRLATPADLEAIVEPLGAIALELPLRRLGCRLHPWSDIEGFAAIAKTRGIALHADAARIWESQPFYGLSLAEIAAPFDSLYVSFYKGLGGFAGGALAGPKDIVDEVRVWQQRCGGRLIHLFPYVAAAMKGLEERLPRMAAYHEKTKAIARALSALPGVWVMPEPPHANAVLVTVETGGADLMEAALDVAEESGLWLTTMPPVYRIEGLGTFEITVREGAMTLSDEEIVEGIRALQRALARRNTTGKVA</sequence>
<dbReference type="GO" id="GO:0008732">
    <property type="term" value="F:L-allo-threonine aldolase activity"/>
    <property type="evidence" value="ECO:0007669"/>
    <property type="project" value="TreeGrafter"/>
</dbReference>
<name>A0A967EVS3_9PROT</name>